<dbReference type="AlphaFoldDB" id="A0A255Y513"/>
<dbReference type="Pfam" id="PF01381">
    <property type="entry name" value="HTH_3"/>
    <property type="match status" value="1"/>
</dbReference>
<dbReference type="RefSeq" id="WP_094475147.1">
    <property type="nucleotide sequence ID" value="NZ_NOXT01000125.1"/>
</dbReference>
<dbReference type="GO" id="GO:0003677">
    <property type="term" value="F:DNA binding"/>
    <property type="evidence" value="ECO:0007669"/>
    <property type="project" value="InterPro"/>
</dbReference>
<dbReference type="InterPro" id="IPR001387">
    <property type="entry name" value="Cro/C1-type_HTH"/>
</dbReference>
<evidence type="ECO:0000313" key="3">
    <source>
        <dbReference type="Proteomes" id="UP000216991"/>
    </source>
</evidence>
<dbReference type="Gene3D" id="3.30.450.180">
    <property type="match status" value="1"/>
</dbReference>
<dbReference type="SMART" id="SM00530">
    <property type="entry name" value="HTH_XRE"/>
    <property type="match status" value="1"/>
</dbReference>
<dbReference type="Pfam" id="PF17765">
    <property type="entry name" value="MLTR_LBD"/>
    <property type="match status" value="1"/>
</dbReference>
<evidence type="ECO:0000259" key="1">
    <source>
        <dbReference type="PROSITE" id="PS50943"/>
    </source>
</evidence>
<proteinExistence type="predicted"/>
<organism evidence="2 3">
    <name type="scientific">Sandarakinorhabdus cyanobacteriorum</name>
    <dbReference type="NCBI Taxonomy" id="1981098"/>
    <lineage>
        <taxon>Bacteria</taxon>
        <taxon>Pseudomonadati</taxon>
        <taxon>Pseudomonadota</taxon>
        <taxon>Alphaproteobacteria</taxon>
        <taxon>Sphingomonadales</taxon>
        <taxon>Sphingosinicellaceae</taxon>
        <taxon>Sandarakinorhabdus</taxon>
    </lineage>
</organism>
<accession>A0A255Y513</accession>
<protein>
    <submittedName>
        <fullName evidence="2">Transcriptional regulator</fullName>
    </submittedName>
</protein>
<comment type="caution">
    <text evidence="2">The sequence shown here is derived from an EMBL/GenBank/DDBJ whole genome shotgun (WGS) entry which is preliminary data.</text>
</comment>
<dbReference type="PANTHER" id="PTHR35010:SF4">
    <property type="entry name" value="BLL5781 PROTEIN"/>
    <property type="match status" value="1"/>
</dbReference>
<keyword evidence="3" id="KW-1185">Reference proteome</keyword>
<sequence length="260" mass="27774">MATRPDLSDPGPFATALKAARASRRVSQLALSLDAGVSARHLSFLESGRASPSREMVVTLAEALALPLAQRNHLLNAAGFASAYPASPLSSEAIAPFREILQTMMANHAPFPALLCDRHWNVLEASPSAAAMLAPFLDGWSGPPNVFRLTACHPRAPEFIANLPQVLHESLERLALEQSLSGDDPVLADLIAVTRAAAARHPYRTRSRSPVLPVSYRGPNGLLSFLSIVAQCGTSEDVTVRDLRLELLFPADAATRAAFA</sequence>
<dbReference type="InterPro" id="IPR041413">
    <property type="entry name" value="MLTR_LBD"/>
</dbReference>
<gene>
    <name evidence="2" type="ORF">CHU93_16035</name>
</gene>
<dbReference type="CDD" id="cd00093">
    <property type="entry name" value="HTH_XRE"/>
    <property type="match status" value="1"/>
</dbReference>
<feature type="domain" description="HTH cro/C1-type" evidence="1">
    <location>
        <begin position="17"/>
        <end position="71"/>
    </location>
</feature>
<dbReference type="Gene3D" id="1.10.260.40">
    <property type="entry name" value="lambda repressor-like DNA-binding domains"/>
    <property type="match status" value="1"/>
</dbReference>
<dbReference type="PANTHER" id="PTHR35010">
    <property type="entry name" value="BLL4672 PROTEIN-RELATED"/>
    <property type="match status" value="1"/>
</dbReference>
<dbReference type="InterPro" id="IPR010982">
    <property type="entry name" value="Lambda_DNA-bd_dom_sf"/>
</dbReference>
<dbReference type="PROSITE" id="PS50943">
    <property type="entry name" value="HTH_CROC1"/>
    <property type="match status" value="1"/>
</dbReference>
<dbReference type="EMBL" id="NOXT01000125">
    <property type="protein sequence ID" value="OYQ24342.1"/>
    <property type="molecule type" value="Genomic_DNA"/>
</dbReference>
<dbReference type="SUPFAM" id="SSF47413">
    <property type="entry name" value="lambda repressor-like DNA-binding domains"/>
    <property type="match status" value="1"/>
</dbReference>
<dbReference type="Proteomes" id="UP000216991">
    <property type="component" value="Unassembled WGS sequence"/>
</dbReference>
<dbReference type="OrthoDB" id="9785973at2"/>
<reference evidence="2 3" key="1">
    <citation type="submission" date="2017-07" db="EMBL/GenBank/DDBJ databases">
        <title>Sandarakinorhabdus cyanobacteriorum sp. nov., a novel bacterium isolated from cyanobacterial aggregates in a eutrophic lake.</title>
        <authorList>
            <person name="Cai H."/>
        </authorList>
    </citation>
    <scope>NUCLEOTIDE SEQUENCE [LARGE SCALE GENOMIC DNA]</scope>
    <source>
        <strain evidence="2 3">TH057</strain>
    </source>
</reference>
<name>A0A255Y513_9SPHN</name>
<evidence type="ECO:0000313" key="2">
    <source>
        <dbReference type="EMBL" id="OYQ24342.1"/>
    </source>
</evidence>